<proteinExistence type="predicted"/>
<feature type="transmembrane region" description="Helical" evidence="1">
    <location>
        <begin position="69"/>
        <end position="91"/>
    </location>
</feature>
<keyword evidence="1" id="KW-1133">Transmembrane helix</keyword>
<name>A0A075JWX6_9GAMM</name>
<evidence type="ECO:0000256" key="1">
    <source>
        <dbReference type="SAM" id="Phobius"/>
    </source>
</evidence>
<keyword evidence="3" id="KW-1185">Reference proteome</keyword>
<protein>
    <submittedName>
        <fullName evidence="2">Uncharacterized protein</fullName>
    </submittedName>
</protein>
<dbReference type="HOGENOM" id="CLU_2205887_0_0_6"/>
<keyword evidence="1" id="KW-0472">Membrane</keyword>
<feature type="transmembrane region" description="Helical" evidence="1">
    <location>
        <begin position="33"/>
        <end position="49"/>
    </location>
</feature>
<dbReference type="RefSeq" id="WP_038579196.1">
    <property type="nucleotide sequence ID" value="NZ_CP008884.1"/>
</dbReference>
<organism evidence="2 3">
    <name type="scientific">Dyella japonica A8</name>
    <dbReference type="NCBI Taxonomy" id="1217721"/>
    <lineage>
        <taxon>Bacteria</taxon>
        <taxon>Pseudomonadati</taxon>
        <taxon>Pseudomonadota</taxon>
        <taxon>Gammaproteobacteria</taxon>
        <taxon>Lysobacterales</taxon>
        <taxon>Rhodanobacteraceae</taxon>
        <taxon>Dyella</taxon>
    </lineage>
</organism>
<dbReference type="AlphaFoldDB" id="A0A075JWX6"/>
<keyword evidence="1" id="KW-0812">Transmembrane</keyword>
<reference evidence="2 3" key="1">
    <citation type="submission" date="2014-07" db="EMBL/GenBank/DDBJ databases">
        <title>Complete Genome Sequence of Dyella japonica Strain A8 Isolated from Malaysian Tropical Soil.</title>
        <authorList>
            <person name="Hui R.K.H."/>
            <person name="Chen J.-W."/>
            <person name="Chan K.-G."/>
            <person name="Leung F.C.C."/>
        </authorList>
    </citation>
    <scope>NUCLEOTIDE SEQUENCE [LARGE SCALE GENOMIC DNA]</scope>
    <source>
        <strain evidence="2 3">A8</strain>
    </source>
</reference>
<dbReference type="EMBL" id="CP008884">
    <property type="protein sequence ID" value="AIF45987.1"/>
    <property type="molecule type" value="Genomic_DNA"/>
</dbReference>
<gene>
    <name evidence="2" type="ORF">HY57_01250</name>
</gene>
<dbReference type="KEGG" id="dja:HY57_01250"/>
<dbReference type="Proteomes" id="UP000027987">
    <property type="component" value="Chromosome"/>
</dbReference>
<sequence length="107" mass="11430">MTERAISAVLNLIVPACGGILIALCIRNRRAPFVAAAMAWFAYLAFNLYTDGHSRESELLRGTWPFFQLTAGTFVALLAAACAAGTLKVLGNARNYSSKRKNGPPAA</sequence>
<dbReference type="PATRIC" id="fig|1217721.7.peg.262"/>
<accession>A0A075JWX6</accession>
<evidence type="ECO:0000313" key="2">
    <source>
        <dbReference type="EMBL" id="AIF45987.1"/>
    </source>
</evidence>
<evidence type="ECO:0000313" key="3">
    <source>
        <dbReference type="Proteomes" id="UP000027987"/>
    </source>
</evidence>
<feature type="transmembrane region" description="Helical" evidence="1">
    <location>
        <begin position="6"/>
        <end position="26"/>
    </location>
</feature>